<dbReference type="InterPro" id="IPR050583">
    <property type="entry name" value="Mycobacterial_A85_antigen"/>
</dbReference>
<dbReference type="PANTHER" id="PTHR48098:SF1">
    <property type="entry name" value="DIACYLGLYCEROL ACYLTRANSFERASE_MYCOLYLTRANSFERASE AG85A"/>
    <property type="match status" value="1"/>
</dbReference>
<keyword evidence="2" id="KW-1185">Reference proteome</keyword>
<dbReference type="Proteomes" id="UP000293874">
    <property type="component" value="Unassembled WGS sequence"/>
</dbReference>
<reference evidence="1 2" key="1">
    <citation type="submission" date="2019-02" db="EMBL/GenBank/DDBJ databases">
        <title>Genomic Encyclopedia of Type Strains, Phase IV (KMG-IV): sequencing the most valuable type-strain genomes for metagenomic binning, comparative biology and taxonomic classification.</title>
        <authorList>
            <person name="Goeker M."/>
        </authorList>
    </citation>
    <scope>NUCLEOTIDE SEQUENCE [LARGE SCALE GENOMIC DNA]</scope>
    <source>
        <strain evidence="1 2">DSM 18116</strain>
    </source>
</reference>
<dbReference type="Gene3D" id="3.40.50.1820">
    <property type="entry name" value="alpha/beta hydrolase"/>
    <property type="match status" value="1"/>
</dbReference>
<dbReference type="GO" id="GO:0016787">
    <property type="term" value="F:hydrolase activity"/>
    <property type="evidence" value="ECO:0007669"/>
    <property type="project" value="UniProtKB-KW"/>
</dbReference>
<dbReference type="AlphaFoldDB" id="A0A4Q7MI88"/>
<comment type="caution">
    <text evidence="1">The sequence shown here is derived from an EMBL/GenBank/DDBJ whole genome shotgun (WGS) entry which is preliminary data.</text>
</comment>
<sequence>MCRKVQSPIFTTGKLTYMKGSLTLILGVLIALCTHAGTVDTISVYSNAMKKDIRTVIILPSKYKKLSNLPVVYLLHGWSGKYSGWIKESPQLAKTVDEMQIMIVCPDAGFNSWYFDSPVDSSVRYETFITGELVPYIDQHYKSSKHRAFRAIAGLSMGGHGAMFLSIRHKDLFGNAGSMAGGVDIRPFPKNWDLSKKLGDSATHPQNWENYTVINVVDQLKPGELNLIIDCGIGDFFLPVNRAFHRKLLEMKIEHDYTERPGAHNSKYWGSAVDFQLLFFKKAFDKAKAAVVAAK</sequence>
<accession>A0A4Q7MI88</accession>
<proteinExistence type="predicted"/>
<evidence type="ECO:0000313" key="1">
    <source>
        <dbReference type="EMBL" id="RZS66978.1"/>
    </source>
</evidence>
<dbReference type="InterPro" id="IPR000801">
    <property type="entry name" value="Esterase-like"/>
</dbReference>
<organism evidence="1 2">
    <name type="scientific">Pseudobacter ginsenosidimutans</name>
    <dbReference type="NCBI Taxonomy" id="661488"/>
    <lineage>
        <taxon>Bacteria</taxon>
        <taxon>Pseudomonadati</taxon>
        <taxon>Bacteroidota</taxon>
        <taxon>Chitinophagia</taxon>
        <taxon>Chitinophagales</taxon>
        <taxon>Chitinophagaceae</taxon>
        <taxon>Pseudobacter</taxon>
    </lineage>
</organism>
<name>A0A4Q7MI88_9BACT</name>
<protein>
    <submittedName>
        <fullName evidence="1">S-formylglutathione hydrolase FrmB</fullName>
    </submittedName>
</protein>
<dbReference type="Pfam" id="PF00756">
    <property type="entry name" value="Esterase"/>
    <property type="match status" value="1"/>
</dbReference>
<dbReference type="SUPFAM" id="SSF53474">
    <property type="entry name" value="alpha/beta-Hydrolases"/>
    <property type="match status" value="1"/>
</dbReference>
<evidence type="ECO:0000313" key="2">
    <source>
        <dbReference type="Proteomes" id="UP000293874"/>
    </source>
</evidence>
<dbReference type="PANTHER" id="PTHR48098">
    <property type="entry name" value="ENTEROCHELIN ESTERASE-RELATED"/>
    <property type="match status" value="1"/>
</dbReference>
<keyword evidence="1" id="KW-0378">Hydrolase</keyword>
<gene>
    <name evidence="1" type="ORF">EV199_5362</name>
</gene>
<dbReference type="InterPro" id="IPR029058">
    <property type="entry name" value="AB_hydrolase_fold"/>
</dbReference>
<dbReference type="GO" id="GO:0016747">
    <property type="term" value="F:acyltransferase activity, transferring groups other than amino-acyl groups"/>
    <property type="evidence" value="ECO:0007669"/>
    <property type="project" value="TreeGrafter"/>
</dbReference>
<dbReference type="EMBL" id="SGXA01000004">
    <property type="protein sequence ID" value="RZS66978.1"/>
    <property type="molecule type" value="Genomic_DNA"/>
</dbReference>